<dbReference type="RefSeq" id="WP_114358402.1">
    <property type="nucleotide sequence ID" value="NZ_QRDT01000011.1"/>
</dbReference>
<evidence type="ECO:0000259" key="1">
    <source>
        <dbReference type="Pfam" id="PF03061"/>
    </source>
</evidence>
<evidence type="ECO:0000313" key="5">
    <source>
        <dbReference type="Proteomes" id="UP000256343"/>
    </source>
</evidence>
<dbReference type="EMBL" id="QRDT01000011">
    <property type="protein sequence ID" value="RED33290.1"/>
    <property type="molecule type" value="Genomic_DNA"/>
</dbReference>
<dbReference type="CDD" id="cd03443">
    <property type="entry name" value="PaaI_thioesterase"/>
    <property type="match status" value="1"/>
</dbReference>
<keyword evidence="5" id="KW-1185">Reference proteome</keyword>
<name>A0A336JST8_9BRAD</name>
<feature type="domain" description="Thioesterase" evidence="1">
    <location>
        <begin position="52"/>
        <end position="135"/>
    </location>
</feature>
<proteinExistence type="predicted"/>
<sequence>MDAFQDHYPENVSHCFGCGRLNGHGHQIKTCWDGDESVTRFMPEPYHTAVPGFVYGGLIASLVDCHSTGTAAAAMYRHEGRDMDSLPEFRFVTGSLHVDYLKPTPLVELELRGRVVEIKGRKVVVETSVIAAGRETARGRVVAVQMPESFRS</sequence>
<dbReference type="Gene3D" id="3.10.129.10">
    <property type="entry name" value="Hotdog Thioesterase"/>
    <property type="match status" value="1"/>
</dbReference>
<dbReference type="InterPro" id="IPR029069">
    <property type="entry name" value="HotDog_dom_sf"/>
</dbReference>
<protein>
    <submittedName>
        <fullName evidence="3">Thioesterase superfamily protein</fullName>
    </submittedName>
</protein>
<dbReference type="AlphaFoldDB" id="A0A336JST8"/>
<dbReference type="Pfam" id="PF03061">
    <property type="entry name" value="4HBT"/>
    <property type="match status" value="1"/>
</dbReference>
<dbReference type="InterPro" id="IPR006683">
    <property type="entry name" value="Thioestr_dom"/>
</dbReference>
<dbReference type="EMBL" id="UFQQ01000011">
    <property type="protein sequence ID" value="SSW91366.1"/>
    <property type="molecule type" value="Genomic_DNA"/>
</dbReference>
<evidence type="ECO:0000313" key="3">
    <source>
        <dbReference type="EMBL" id="SSW91366.1"/>
    </source>
</evidence>
<reference evidence="2 5" key="2">
    <citation type="submission" date="2018-07" db="EMBL/GenBank/DDBJ databases">
        <title>Genomic Encyclopedia of Archaeal and Bacterial Type Strains, Phase II (KMG-II): from individual species to whole genera.</title>
        <authorList>
            <person name="Goeker M."/>
        </authorList>
    </citation>
    <scope>NUCLEOTIDE SEQUENCE [LARGE SCALE GENOMIC DNA]</scope>
    <source>
        <strain evidence="2 5">JA575</strain>
    </source>
</reference>
<organism evidence="3 4">
    <name type="scientific">Rhodopseudomonas pentothenatexigens</name>
    <dbReference type="NCBI Taxonomy" id="999699"/>
    <lineage>
        <taxon>Bacteria</taxon>
        <taxon>Pseudomonadati</taxon>
        <taxon>Pseudomonadota</taxon>
        <taxon>Alphaproteobacteria</taxon>
        <taxon>Hyphomicrobiales</taxon>
        <taxon>Nitrobacteraceae</taxon>
        <taxon>Rhodopseudomonas</taxon>
    </lineage>
</organism>
<dbReference type="Proteomes" id="UP000252631">
    <property type="component" value="Unassembled WGS sequence"/>
</dbReference>
<dbReference type="GO" id="GO:0016790">
    <property type="term" value="F:thiolester hydrolase activity"/>
    <property type="evidence" value="ECO:0007669"/>
    <property type="project" value="UniProtKB-ARBA"/>
</dbReference>
<reference evidence="3 4" key="1">
    <citation type="submission" date="2017-08" db="EMBL/GenBank/DDBJ databases">
        <authorList>
            <person name="de Groot N.N."/>
        </authorList>
    </citation>
    <scope>NUCLEOTIDE SEQUENCE [LARGE SCALE GENOMIC DNA]</scope>
    <source>
        <strain evidence="3 4">JA575</strain>
    </source>
</reference>
<dbReference type="SUPFAM" id="SSF54637">
    <property type="entry name" value="Thioesterase/thiol ester dehydrase-isomerase"/>
    <property type="match status" value="1"/>
</dbReference>
<dbReference type="OrthoDB" id="5505920at2"/>
<dbReference type="Proteomes" id="UP000256343">
    <property type="component" value="Unassembled WGS sequence"/>
</dbReference>
<accession>A0A336JST8</accession>
<evidence type="ECO:0000313" key="2">
    <source>
        <dbReference type="EMBL" id="RED33290.1"/>
    </source>
</evidence>
<evidence type="ECO:0000313" key="4">
    <source>
        <dbReference type="Proteomes" id="UP000252631"/>
    </source>
</evidence>
<gene>
    <name evidence="2" type="ORF">BJ125_111127</name>
    <name evidence="3" type="ORF">SAMN05892882_111127</name>
</gene>